<name>A0ABS7AL24_9CLOT</name>
<dbReference type="PROSITE" id="PS51257">
    <property type="entry name" value="PROKAR_LIPOPROTEIN"/>
    <property type="match status" value="1"/>
</dbReference>
<organism evidence="1 2">
    <name type="scientific">Clostridium weizhouense</name>
    <dbReference type="NCBI Taxonomy" id="2859781"/>
    <lineage>
        <taxon>Bacteria</taxon>
        <taxon>Bacillati</taxon>
        <taxon>Bacillota</taxon>
        <taxon>Clostridia</taxon>
        <taxon>Eubacteriales</taxon>
        <taxon>Clostridiaceae</taxon>
        <taxon>Clostridium</taxon>
    </lineage>
</organism>
<sequence length="216" mass="24144">MKKNKKILTLLLSILLVGGIMLTGCGDKGLTAVESAEMLFNLYVKQDTTKAEKLQLKKEELQSFVNQQEKALKSKIESEFKSYGLSISDEKLENICKAQLAAIAKVTPTIELVSEKDGEAEIKIKTTYLEFEKIDEKAADDAVAAYENSGITDEKELLNKMADQYVKNLIEGLNSSTPSTDTAEKTFKLKKDKETKIYIPDNIVEFFISIDELSIK</sequence>
<dbReference type="Proteomes" id="UP001519921">
    <property type="component" value="Unassembled WGS sequence"/>
</dbReference>
<keyword evidence="2" id="KW-1185">Reference proteome</keyword>
<evidence type="ECO:0000313" key="1">
    <source>
        <dbReference type="EMBL" id="MBW6409332.1"/>
    </source>
</evidence>
<dbReference type="RefSeq" id="WP_219778378.1">
    <property type="nucleotide sequence ID" value="NZ_JAHXPT010000002.1"/>
</dbReference>
<comment type="caution">
    <text evidence="1">The sequence shown here is derived from an EMBL/GenBank/DDBJ whole genome shotgun (WGS) entry which is preliminary data.</text>
</comment>
<evidence type="ECO:0000313" key="2">
    <source>
        <dbReference type="Proteomes" id="UP001519921"/>
    </source>
</evidence>
<gene>
    <name evidence="1" type="ORF">KYD98_04445</name>
</gene>
<reference evidence="1 2" key="1">
    <citation type="submission" date="2021-07" db="EMBL/GenBank/DDBJ databases">
        <title>Clostridium weizhouense sp. nov., an anaerobic bacterium isolated from activated sludge of Petroleum wastewater.</title>
        <authorList>
            <person name="Li Q."/>
        </authorList>
    </citation>
    <scope>NUCLEOTIDE SEQUENCE [LARGE SCALE GENOMIC DNA]</scope>
    <source>
        <strain evidence="1 2">YB-6</strain>
    </source>
</reference>
<evidence type="ECO:0008006" key="3">
    <source>
        <dbReference type="Google" id="ProtNLM"/>
    </source>
</evidence>
<proteinExistence type="predicted"/>
<dbReference type="EMBL" id="JAHXPT010000002">
    <property type="protein sequence ID" value="MBW6409332.1"/>
    <property type="molecule type" value="Genomic_DNA"/>
</dbReference>
<accession>A0ABS7AL24</accession>
<protein>
    <recommendedName>
        <fullName evidence="3">Lipoprotein</fullName>
    </recommendedName>
</protein>